<dbReference type="SUPFAM" id="SSF53850">
    <property type="entry name" value="Periplasmic binding protein-like II"/>
    <property type="match status" value="1"/>
</dbReference>
<accession>A0A3A9JUA2</accession>
<evidence type="ECO:0000256" key="1">
    <source>
        <dbReference type="ARBA" id="ARBA00022729"/>
    </source>
</evidence>
<dbReference type="Gene3D" id="3.40.190.10">
    <property type="entry name" value="Periplasmic binding protein-like II"/>
    <property type="match status" value="2"/>
</dbReference>
<dbReference type="PANTHER" id="PTHR35936">
    <property type="entry name" value="MEMBRANE-BOUND LYTIC MUREIN TRANSGLYCOSYLASE F"/>
    <property type="match status" value="1"/>
</dbReference>
<keyword evidence="6" id="KW-1185">Reference proteome</keyword>
<dbReference type="AlphaFoldDB" id="A0A3A9JUA2"/>
<dbReference type="EMBL" id="RFLX01000002">
    <property type="protein sequence ID" value="RMI26572.1"/>
    <property type="molecule type" value="Genomic_DNA"/>
</dbReference>
<dbReference type="InterPro" id="IPR006311">
    <property type="entry name" value="TAT_signal"/>
</dbReference>
<evidence type="ECO:0000313" key="5">
    <source>
        <dbReference type="EMBL" id="RMI26572.1"/>
    </source>
</evidence>
<gene>
    <name evidence="4" type="ORF">D6Z83_10025</name>
    <name evidence="5" type="ORF">EBE87_04710</name>
</gene>
<feature type="domain" description="Solute-binding protein family 3/N-terminal" evidence="3">
    <location>
        <begin position="40"/>
        <end position="259"/>
    </location>
</feature>
<dbReference type="Proteomes" id="UP000278036">
    <property type="component" value="Unassembled WGS sequence"/>
</dbReference>
<sequence length="269" mass="29221">MTITLNRRTLLAGAAGFGAAGLVALPAQADSLDDIKKNKKVRIAVAMGIPLFAYMDAGLNPTGSDVETARLIAKALGAELELVQITNAARVPTVQTRKADILIGSLAITPERKRAIDFTIPYATLDIIVAGVPSLAVKEYKDLIGKRIGVTRATVNDVMVTQNARGAEIVRFEDDATLITAVVSGQLDLVSTQTAVLASMNEKRPNNRLDVKFVQQELNLGMALPKGEEPLKAWLNDWIRTAFNSGELNTMFKKFHDRDLPKDLINRET</sequence>
<dbReference type="OrthoDB" id="6192933at2"/>
<dbReference type="RefSeq" id="WP_120638183.1">
    <property type="nucleotide sequence ID" value="NZ_RAQU01000047.1"/>
</dbReference>
<dbReference type="EMBL" id="RAQU01000047">
    <property type="protein sequence ID" value="RKK04328.1"/>
    <property type="molecule type" value="Genomic_DNA"/>
</dbReference>
<dbReference type="PANTHER" id="PTHR35936:SF17">
    <property type="entry name" value="ARGININE-BINDING EXTRACELLULAR PROTEIN ARTP"/>
    <property type="match status" value="1"/>
</dbReference>
<dbReference type="InParanoid" id="A0A3A9JUA2"/>
<evidence type="ECO:0000256" key="2">
    <source>
        <dbReference type="SAM" id="SignalP"/>
    </source>
</evidence>
<dbReference type="Proteomes" id="UP000274097">
    <property type="component" value="Unassembled WGS sequence"/>
</dbReference>
<evidence type="ECO:0000259" key="3">
    <source>
        <dbReference type="SMART" id="SM00062"/>
    </source>
</evidence>
<proteinExistence type="predicted"/>
<keyword evidence="1 2" id="KW-0732">Signal</keyword>
<name>A0A3A9JUA2_9PROT</name>
<evidence type="ECO:0000313" key="4">
    <source>
        <dbReference type="EMBL" id="RKK04328.1"/>
    </source>
</evidence>
<protein>
    <submittedName>
        <fullName evidence="4">Amino acid ABC transporter</fullName>
    </submittedName>
</protein>
<reference evidence="4 7" key="1">
    <citation type="submission" date="2018-09" db="EMBL/GenBank/DDBJ databases">
        <title>Roseomonas sp. nov., isolated from feces of Tibetan antelopes in the Qinghai-Tibet plateau, China.</title>
        <authorList>
            <person name="Tian Z."/>
        </authorList>
    </citation>
    <scope>NUCLEOTIDE SEQUENCE [LARGE SCALE GENOMIC DNA]</scope>
    <source>
        <strain evidence="5 6">Z23</strain>
        <strain evidence="4 7">Z24</strain>
    </source>
</reference>
<dbReference type="SMART" id="SM00062">
    <property type="entry name" value="PBPb"/>
    <property type="match status" value="1"/>
</dbReference>
<evidence type="ECO:0000313" key="7">
    <source>
        <dbReference type="Proteomes" id="UP000278036"/>
    </source>
</evidence>
<feature type="signal peptide" evidence="2">
    <location>
        <begin position="1"/>
        <end position="29"/>
    </location>
</feature>
<evidence type="ECO:0000313" key="6">
    <source>
        <dbReference type="Proteomes" id="UP000274097"/>
    </source>
</evidence>
<dbReference type="PROSITE" id="PS51318">
    <property type="entry name" value="TAT"/>
    <property type="match status" value="1"/>
</dbReference>
<feature type="chain" id="PRO_5017195847" evidence="2">
    <location>
        <begin position="30"/>
        <end position="269"/>
    </location>
</feature>
<comment type="caution">
    <text evidence="4">The sequence shown here is derived from an EMBL/GenBank/DDBJ whole genome shotgun (WGS) entry which is preliminary data.</text>
</comment>
<organism evidence="4 7">
    <name type="scientific">Teichococcus wenyumeiae</name>
    <dbReference type="NCBI Taxonomy" id="2478470"/>
    <lineage>
        <taxon>Bacteria</taxon>
        <taxon>Pseudomonadati</taxon>
        <taxon>Pseudomonadota</taxon>
        <taxon>Alphaproteobacteria</taxon>
        <taxon>Acetobacterales</taxon>
        <taxon>Roseomonadaceae</taxon>
        <taxon>Roseomonas</taxon>
    </lineage>
</organism>
<dbReference type="FunCoup" id="A0A3A9JUA2">
    <property type="interactions" value="240"/>
</dbReference>
<dbReference type="Pfam" id="PF00497">
    <property type="entry name" value="SBP_bac_3"/>
    <property type="match status" value="1"/>
</dbReference>
<dbReference type="InterPro" id="IPR001638">
    <property type="entry name" value="Solute-binding_3/MltF_N"/>
</dbReference>